<evidence type="ECO:0000313" key="10">
    <source>
        <dbReference type="EMBL" id="VIO61878.1"/>
    </source>
</evidence>
<evidence type="ECO:0000256" key="3">
    <source>
        <dbReference type="ARBA" id="ARBA00022723"/>
    </source>
</evidence>
<dbReference type="GO" id="GO:0008270">
    <property type="term" value="F:zinc ion binding"/>
    <property type="evidence" value="ECO:0007669"/>
    <property type="project" value="InterPro"/>
</dbReference>
<reference evidence="9" key="2">
    <citation type="submission" date="2021-03" db="EMBL/GenBank/DDBJ databases">
        <authorList>
            <person name="Alouane T."/>
            <person name="Langin T."/>
            <person name="Bonhomme L."/>
        </authorList>
    </citation>
    <scope>NUCLEOTIDE SEQUENCE</scope>
    <source>
        <strain evidence="9">MDC_Fg202</strain>
    </source>
</reference>
<evidence type="ECO:0000256" key="6">
    <source>
        <dbReference type="RuleBase" id="RU361277"/>
    </source>
</evidence>
<comment type="cofactor">
    <cofactor evidence="1 6">
        <name>Zn(2+)</name>
        <dbReference type="ChEBI" id="CHEBI:29105"/>
    </cofactor>
</comment>
<proteinExistence type="inferred from homology"/>
<accession>A0A4E9EGH0</accession>
<evidence type="ECO:0000256" key="7">
    <source>
        <dbReference type="SAM" id="MobiDB-lite"/>
    </source>
</evidence>
<evidence type="ECO:0000256" key="1">
    <source>
        <dbReference type="ARBA" id="ARBA00001947"/>
    </source>
</evidence>
<feature type="region of interest" description="Disordered" evidence="7">
    <location>
        <begin position="686"/>
        <end position="713"/>
    </location>
</feature>
<keyword evidence="4 6" id="KW-0862">Zinc</keyword>
<dbReference type="PANTHER" id="PTHR43161:SF23">
    <property type="entry name" value="(R,R)-BUTANEDIOL DEHYDROGENASE-RELATED"/>
    <property type="match status" value="1"/>
</dbReference>
<dbReference type="SUPFAM" id="SSF51735">
    <property type="entry name" value="NAD(P)-binding Rossmann-fold domains"/>
    <property type="match status" value="1"/>
</dbReference>
<dbReference type="InterPro" id="IPR020843">
    <property type="entry name" value="ER"/>
</dbReference>
<dbReference type="GO" id="GO:0005737">
    <property type="term" value="C:cytoplasm"/>
    <property type="evidence" value="ECO:0007669"/>
    <property type="project" value="TreeGrafter"/>
</dbReference>
<evidence type="ECO:0000313" key="9">
    <source>
        <dbReference type="EMBL" id="CAG1982473.1"/>
    </source>
</evidence>
<keyword evidence="3 6" id="KW-0479">Metal-binding</keyword>
<dbReference type="PANTHER" id="PTHR43161">
    <property type="entry name" value="SORBITOL DEHYDROGENASE"/>
    <property type="match status" value="1"/>
</dbReference>
<gene>
    <name evidence="10" type="ORF">FUG_LOCUS456607</name>
    <name evidence="9" type="ORF">MDCFG202_LOCUS228528</name>
</gene>
<keyword evidence="5" id="KW-0560">Oxidoreductase</keyword>
<dbReference type="InterPro" id="IPR013149">
    <property type="entry name" value="ADH-like_C"/>
</dbReference>
<evidence type="ECO:0000256" key="4">
    <source>
        <dbReference type="ARBA" id="ARBA00022833"/>
    </source>
</evidence>
<dbReference type="SMART" id="SM00829">
    <property type="entry name" value="PKS_ER"/>
    <property type="match status" value="1"/>
</dbReference>
<protein>
    <recommendedName>
        <fullName evidence="8">Enoyl reductase (ER) domain-containing protein</fullName>
    </recommendedName>
</protein>
<dbReference type="CDD" id="cd08233">
    <property type="entry name" value="butanediol_DH_like"/>
    <property type="match status" value="1"/>
</dbReference>
<dbReference type="InterPro" id="IPR036291">
    <property type="entry name" value="NAD(P)-bd_dom_sf"/>
</dbReference>
<comment type="similarity">
    <text evidence="2 6">Belongs to the zinc-containing alcohol dehydrogenase family.</text>
</comment>
<dbReference type="GO" id="GO:0000721">
    <property type="term" value="F:(R,R)-butanediol dehydrogenase activity"/>
    <property type="evidence" value="ECO:0007669"/>
    <property type="project" value="TreeGrafter"/>
</dbReference>
<evidence type="ECO:0000256" key="5">
    <source>
        <dbReference type="ARBA" id="ARBA00023002"/>
    </source>
</evidence>
<reference evidence="10" key="1">
    <citation type="submission" date="2019-04" db="EMBL/GenBank/DDBJ databases">
        <authorList>
            <person name="Melise S."/>
            <person name="Noan J."/>
            <person name="Okalmin O."/>
        </authorList>
    </citation>
    <scope>NUCLEOTIDE SEQUENCE</scope>
    <source>
        <strain evidence="10">FN9</strain>
    </source>
</reference>
<dbReference type="Proteomes" id="UP000746612">
    <property type="component" value="Unassembled WGS sequence"/>
</dbReference>
<dbReference type="EMBL" id="CAJPIJ010000127">
    <property type="protein sequence ID" value="CAG1982473.1"/>
    <property type="molecule type" value="Genomic_DNA"/>
</dbReference>
<dbReference type="Gene3D" id="3.40.50.720">
    <property type="entry name" value="NAD(P)-binding Rossmann-like Domain"/>
    <property type="match status" value="1"/>
</dbReference>
<evidence type="ECO:0000256" key="2">
    <source>
        <dbReference type="ARBA" id="ARBA00008072"/>
    </source>
</evidence>
<dbReference type="InterPro" id="IPR011032">
    <property type="entry name" value="GroES-like_sf"/>
</dbReference>
<dbReference type="AlphaFoldDB" id="A0A4E9EGH0"/>
<organism evidence="10">
    <name type="scientific">Gibberella zeae</name>
    <name type="common">Wheat head blight fungus</name>
    <name type="synonym">Fusarium graminearum</name>
    <dbReference type="NCBI Taxonomy" id="5518"/>
    <lineage>
        <taxon>Eukaryota</taxon>
        <taxon>Fungi</taxon>
        <taxon>Dikarya</taxon>
        <taxon>Ascomycota</taxon>
        <taxon>Pezizomycotina</taxon>
        <taxon>Sordariomycetes</taxon>
        <taxon>Hypocreomycetidae</taxon>
        <taxon>Hypocreales</taxon>
        <taxon>Nectriaceae</taxon>
        <taxon>Fusarium</taxon>
    </lineage>
</organism>
<evidence type="ECO:0000259" key="8">
    <source>
        <dbReference type="SMART" id="SM00829"/>
    </source>
</evidence>
<name>A0A4E9EGH0_GIBZA</name>
<dbReference type="Pfam" id="PF08240">
    <property type="entry name" value="ADH_N"/>
    <property type="match status" value="1"/>
</dbReference>
<feature type="domain" description="Enoyl reductase (ER)" evidence="8">
    <location>
        <begin position="14"/>
        <end position="357"/>
    </location>
</feature>
<dbReference type="InterPro" id="IPR002328">
    <property type="entry name" value="ADH_Zn_CS"/>
</dbReference>
<dbReference type="Gene3D" id="3.90.180.10">
    <property type="entry name" value="Medium-chain alcohol dehydrogenases, catalytic domain"/>
    <property type="match status" value="1"/>
</dbReference>
<dbReference type="InterPro" id="IPR013154">
    <property type="entry name" value="ADH-like_N"/>
</dbReference>
<dbReference type="PROSITE" id="PS00059">
    <property type="entry name" value="ADH_ZINC"/>
    <property type="match status" value="1"/>
</dbReference>
<dbReference type="SUPFAM" id="SSF50129">
    <property type="entry name" value="GroES-like"/>
    <property type="match status" value="1"/>
</dbReference>
<sequence length="905" mass="95418">MTSTQSVKAVRYHGQQDIRLESVPVKPLDPTTVRIAPKFCGICGTDVHEYLGGNNLIPKPGTPHGITGETSPLTLGHEFSGIVEEVGSEVTRLQKGDRVCVQPIIYDNECRSCKRGLQNCCDKNGFIGLSGWGGGLAESTVVPQDAVKKLPDNVSLEVGALVEPLAVGWHATKISPYEDGNSAFVVGGGPIGLAVVQALVGRGCKNIMLTEVSSKRREFAKKFGAHHVFDPTKDDVVAMVKKLTGGLGADVGFDAAGSQHAIDVAFDCLKARAVLVNIAVWEKRAQLNMNQIVFRERSYVGCATYALGDFEEVIDALSNGKIKPEGMITKVIKMDKVVEEGFQTLINDKDNHVKILVDVSAGSKILLNAALAILAVNGVHAGPCRPTTIEASLTETTLTTKGEPTTAISATELSVATTETTDDEDISTGTTTEISVTTTQVTTISQDASSTLTTVEETTTELPTTTTAAFSEDVSSTKTSADDTTAMLITTTMQTLQPTTTSALTTTTTAASEGSQCINNDDCLLVGMQQCAFGGCTCVRGYCTPPSEDGSCMLNSQCDAGKECQKGICVDRVECVVAVNCLANLDFPMVSSTFLTGALVVSVLNTVLAGPCRPSSQIAASSELIIPTSTLLQSLSFTTLEAVVSTTERSHIQETATTSASSMPLVTETLLDTTGISDSIVTDTDTVTTESTEKPTGDNLEATANSGSETTTETISATTAAATESTTITVSDTTVDTRATTTQSTLPPVPTSFRMVAQSETEGELVMYTDGRQILASAGPFPASWSSSITYKHETGYLRVGNNPLCVMYEPSGRLAALGNCKSDVEGQYRHLTCDPPSDAGLICNIPAMKCDDGGCTDLGEIWNRFYLLGWDEGTWIIVIGADDLSTNDAPAQGIRPISMAIGTV</sequence>
<dbReference type="EMBL" id="CAAKMV010000154">
    <property type="protein sequence ID" value="VIO61878.1"/>
    <property type="molecule type" value="Genomic_DNA"/>
</dbReference>
<dbReference type="GO" id="GO:0034079">
    <property type="term" value="P:butanediol biosynthetic process"/>
    <property type="evidence" value="ECO:0007669"/>
    <property type="project" value="TreeGrafter"/>
</dbReference>
<dbReference type="Pfam" id="PF00107">
    <property type="entry name" value="ADH_zinc_N"/>
    <property type="match status" value="1"/>
</dbReference>